<evidence type="ECO:0000313" key="1">
    <source>
        <dbReference type="EMBL" id="KAJ8643662.1"/>
    </source>
</evidence>
<accession>A0ACC2MCZ6</accession>
<name>A0ACC2MCZ6_PERAE</name>
<evidence type="ECO:0000313" key="2">
    <source>
        <dbReference type="Proteomes" id="UP001234297"/>
    </source>
</evidence>
<sequence length="233" mass="24349">MKPGLMKTPAQAAILIPPTPSQEFGLGVDASLQAPTATEIHPTTTVISATSDYGASSPASVSEAPHKRQSSQNLQVSRETSSTTTNLTTAQLPPSSPLASTIPTQTSMLTEHPTNSSILSSDTPLSTLPSDVVFQILERIPALALDCSNAFSIPENNTFVDPTLSTANLKKMSAAQTKKKRIIPVPISVQAITPPASSTALVLTTPPASSTANPAPKLRFEVGSSLIHVEKYP</sequence>
<gene>
    <name evidence="1" type="ORF">MRB53_005410</name>
</gene>
<comment type="caution">
    <text evidence="1">The sequence shown here is derived from an EMBL/GenBank/DDBJ whole genome shotgun (WGS) entry which is preliminary data.</text>
</comment>
<proteinExistence type="predicted"/>
<organism evidence="1 2">
    <name type="scientific">Persea americana</name>
    <name type="common">Avocado</name>
    <dbReference type="NCBI Taxonomy" id="3435"/>
    <lineage>
        <taxon>Eukaryota</taxon>
        <taxon>Viridiplantae</taxon>
        <taxon>Streptophyta</taxon>
        <taxon>Embryophyta</taxon>
        <taxon>Tracheophyta</taxon>
        <taxon>Spermatophyta</taxon>
        <taxon>Magnoliopsida</taxon>
        <taxon>Magnoliidae</taxon>
        <taxon>Laurales</taxon>
        <taxon>Lauraceae</taxon>
        <taxon>Persea</taxon>
    </lineage>
</organism>
<protein>
    <submittedName>
        <fullName evidence="1">Uncharacterized protein</fullName>
    </submittedName>
</protein>
<reference evidence="1 2" key="1">
    <citation type="journal article" date="2022" name="Hortic Res">
        <title>A haplotype resolved chromosomal level avocado genome allows analysis of novel avocado genes.</title>
        <authorList>
            <person name="Nath O."/>
            <person name="Fletcher S.J."/>
            <person name="Hayward A."/>
            <person name="Shaw L.M."/>
            <person name="Masouleh A.K."/>
            <person name="Furtado A."/>
            <person name="Henry R.J."/>
            <person name="Mitter N."/>
        </authorList>
    </citation>
    <scope>NUCLEOTIDE SEQUENCE [LARGE SCALE GENOMIC DNA]</scope>
    <source>
        <strain evidence="2">cv. Hass</strain>
    </source>
</reference>
<keyword evidence="2" id="KW-1185">Reference proteome</keyword>
<dbReference type="Proteomes" id="UP001234297">
    <property type="component" value="Chromosome 2"/>
</dbReference>
<dbReference type="EMBL" id="CM056810">
    <property type="protein sequence ID" value="KAJ8643662.1"/>
    <property type="molecule type" value="Genomic_DNA"/>
</dbReference>